<dbReference type="AlphaFoldDB" id="A0A518BNF8"/>
<feature type="signal peptide" evidence="3">
    <location>
        <begin position="1"/>
        <end position="25"/>
    </location>
</feature>
<dbReference type="EMBL" id="CP036287">
    <property type="protein sequence ID" value="QDU68486.1"/>
    <property type="molecule type" value="Genomic_DNA"/>
</dbReference>
<reference evidence="4 5" key="1">
    <citation type="submission" date="2019-02" db="EMBL/GenBank/DDBJ databases">
        <title>Deep-cultivation of Planctomycetes and their phenomic and genomic characterization uncovers novel biology.</title>
        <authorList>
            <person name="Wiegand S."/>
            <person name="Jogler M."/>
            <person name="Boedeker C."/>
            <person name="Pinto D."/>
            <person name="Vollmers J."/>
            <person name="Rivas-Marin E."/>
            <person name="Kohn T."/>
            <person name="Peeters S.H."/>
            <person name="Heuer A."/>
            <person name="Rast P."/>
            <person name="Oberbeckmann S."/>
            <person name="Bunk B."/>
            <person name="Jeske O."/>
            <person name="Meyerdierks A."/>
            <person name="Storesund J.E."/>
            <person name="Kallscheuer N."/>
            <person name="Luecker S."/>
            <person name="Lage O.M."/>
            <person name="Pohl T."/>
            <person name="Merkel B.J."/>
            <person name="Hornburger P."/>
            <person name="Mueller R.-W."/>
            <person name="Bruemmer F."/>
            <person name="Labrenz M."/>
            <person name="Spormann A.M."/>
            <person name="Op den Camp H."/>
            <person name="Overmann J."/>
            <person name="Amann R."/>
            <person name="Jetten M.S.M."/>
            <person name="Mascher T."/>
            <person name="Medema M.H."/>
            <person name="Devos D.P."/>
            <person name="Kaster A.-K."/>
            <person name="Ovreas L."/>
            <person name="Rohde M."/>
            <person name="Galperin M.Y."/>
            <person name="Jogler C."/>
        </authorList>
    </citation>
    <scope>NUCLEOTIDE SEQUENCE [LARGE SCALE GENOMIC DNA]</scope>
    <source>
        <strain evidence="4 5">Pla133</strain>
    </source>
</reference>
<keyword evidence="4" id="KW-0413">Isomerase</keyword>
<feature type="chain" id="PRO_5022244973" evidence="3">
    <location>
        <begin position="26"/>
        <end position="516"/>
    </location>
</feature>
<keyword evidence="5" id="KW-1185">Reference proteome</keyword>
<dbReference type="InterPro" id="IPR011043">
    <property type="entry name" value="Gal_Oxase/kelch_b-propeller"/>
</dbReference>
<dbReference type="SUPFAM" id="SSF50965">
    <property type="entry name" value="Galactose oxidase, central domain"/>
    <property type="match status" value="1"/>
</dbReference>
<evidence type="ECO:0000256" key="3">
    <source>
        <dbReference type="SAM" id="SignalP"/>
    </source>
</evidence>
<dbReference type="SMART" id="SM00612">
    <property type="entry name" value="Kelch"/>
    <property type="match status" value="5"/>
</dbReference>
<dbReference type="KEGG" id="pbap:Pla133_35840"/>
<evidence type="ECO:0000313" key="4">
    <source>
        <dbReference type="EMBL" id="QDU68486.1"/>
    </source>
</evidence>
<organism evidence="4 5">
    <name type="scientific">Engelhardtia mirabilis</name>
    <dbReference type="NCBI Taxonomy" id="2528011"/>
    <lineage>
        <taxon>Bacteria</taxon>
        <taxon>Pseudomonadati</taxon>
        <taxon>Planctomycetota</taxon>
        <taxon>Planctomycetia</taxon>
        <taxon>Planctomycetia incertae sedis</taxon>
        <taxon>Engelhardtia</taxon>
    </lineage>
</organism>
<dbReference type="Gene3D" id="2.130.10.80">
    <property type="entry name" value="Galactose oxidase/kelch, beta-propeller"/>
    <property type="match status" value="4"/>
</dbReference>
<dbReference type="Proteomes" id="UP000316921">
    <property type="component" value="Chromosome"/>
</dbReference>
<sequence length="516" mass="52262" precursor="true">MRVSLPAAGLLAGLSLAHLAPLANAEDAVLTVDGGVLGTPVTYATAGDLGQFYVLFVSFNQGPTPLALIDPTNPGLLSVGIDLLDFLTVSAIPVPAVYPLPASAALDGLALNAQFITILGPTSFVDEVSNPCRIVLALPGSTHFTLGENVTARQGHTLSPLPGGGAIAIGGDEPDGLGNLTTLNSFEIYDDCGQSFAQTTGTLTQARSTHTATVLTDDRILLLGGYGADGVVDNTGEIYDPVTGTSAATANMSMPRTQHTATRLADGRVLVIGGSSLFDLSDPINSLASSTATTEIYDPVADSWSPGPNLPEPLIGHTATLLGNGKVLVAGGVATAVVFGIPFPDVSNAARLYNPVTNTFESVAAVPGNRAYHGAVGLPDGSALVYGGADGSFVTLTATTLTSAARFNPSTNTWAATGSLNQARAYPNTVLGASGGTLVMGGLQTVDLVSGSGQPSLNYERLDPVSLTWTTAGAGLVEREVGRSVAIDGGIRVLTVGRGEIAGGPAVVKSAEVYVP</sequence>
<dbReference type="RefSeq" id="WP_419191660.1">
    <property type="nucleotide sequence ID" value="NZ_CP036287.1"/>
</dbReference>
<gene>
    <name evidence="4" type="primary">nanM_3</name>
    <name evidence="4" type="ORF">Pla133_35840</name>
</gene>
<keyword evidence="3" id="KW-0732">Signal</keyword>
<name>A0A518BNF8_9BACT</name>
<dbReference type="InterPro" id="IPR037293">
    <property type="entry name" value="Gal_Oxidase_central_sf"/>
</dbReference>
<dbReference type="PANTHER" id="PTHR45632:SF3">
    <property type="entry name" value="KELCH-LIKE PROTEIN 32"/>
    <property type="match status" value="1"/>
</dbReference>
<dbReference type="GO" id="GO:0016853">
    <property type="term" value="F:isomerase activity"/>
    <property type="evidence" value="ECO:0007669"/>
    <property type="project" value="UniProtKB-KW"/>
</dbReference>
<evidence type="ECO:0000256" key="1">
    <source>
        <dbReference type="ARBA" id="ARBA00022441"/>
    </source>
</evidence>
<dbReference type="Pfam" id="PF01344">
    <property type="entry name" value="Kelch_1"/>
    <property type="match status" value="1"/>
</dbReference>
<dbReference type="InterPro" id="IPR006652">
    <property type="entry name" value="Kelch_1"/>
</dbReference>
<keyword evidence="1" id="KW-0880">Kelch repeat</keyword>
<accession>A0A518BNF8</accession>
<proteinExistence type="predicted"/>
<keyword evidence="2" id="KW-0677">Repeat</keyword>
<dbReference type="EC" id="5.1.3.24" evidence="4"/>
<evidence type="ECO:0000256" key="2">
    <source>
        <dbReference type="ARBA" id="ARBA00022737"/>
    </source>
</evidence>
<evidence type="ECO:0000313" key="5">
    <source>
        <dbReference type="Proteomes" id="UP000316921"/>
    </source>
</evidence>
<protein>
    <submittedName>
        <fullName evidence="4">N-acetylneuraminate epimerase</fullName>
        <ecNumber evidence="4">5.1.3.24</ecNumber>
    </submittedName>
</protein>
<dbReference type="PANTHER" id="PTHR45632">
    <property type="entry name" value="LD33804P"/>
    <property type="match status" value="1"/>
</dbReference>
<dbReference type="InterPro" id="IPR015915">
    <property type="entry name" value="Kelch-typ_b-propeller"/>
</dbReference>
<dbReference type="SUPFAM" id="SSF117281">
    <property type="entry name" value="Kelch motif"/>
    <property type="match status" value="1"/>
</dbReference>